<proteinExistence type="predicted"/>
<name>A0ABQ8E207_BRANA</name>
<dbReference type="EMBL" id="JAGKQM010000003">
    <property type="protein sequence ID" value="KAH0935653.1"/>
    <property type="molecule type" value="Genomic_DNA"/>
</dbReference>
<evidence type="ECO:0000256" key="1">
    <source>
        <dbReference type="SAM" id="Phobius"/>
    </source>
</evidence>
<dbReference type="PANTHER" id="PTHR36785:SF1">
    <property type="entry name" value="OS05G0502500 PROTEIN"/>
    <property type="match status" value="1"/>
</dbReference>
<dbReference type="PANTHER" id="PTHR36785">
    <property type="entry name" value="OS05G0502500 PROTEIN"/>
    <property type="match status" value="1"/>
</dbReference>
<keyword evidence="3" id="KW-1185">Reference proteome</keyword>
<evidence type="ECO:0000313" key="3">
    <source>
        <dbReference type="Proteomes" id="UP000824890"/>
    </source>
</evidence>
<sequence length="286" mass="31425">MMMASTPQLTLCTFFSIHDGFNKEPRTRLRSKGWSFGPSLLGNKLGLRACLTELRQRRPALMGLKETGFLAREKALNRSKRRVFKVSCNKGLGFNGGDNNGNGRILGNLALAIGLTYLSMTGQLGWVLDAIVSVWLKFITICLQLVVVIVPILGLGAFLWWAQRDIVQSSCPNCGNEFQIFKSSLDDEVQLCPFCTQPFSVVDDKFVKEPVKFSNQTTAFGQDLNGFSPPPKKGSFLLTQIPALLCANVKLRSLVDLVVRRGVLIFAGKGFSTAVVDIEAEVTDAD</sequence>
<organism evidence="2 3">
    <name type="scientific">Brassica napus</name>
    <name type="common">Rape</name>
    <dbReference type="NCBI Taxonomy" id="3708"/>
    <lineage>
        <taxon>Eukaryota</taxon>
        <taxon>Viridiplantae</taxon>
        <taxon>Streptophyta</taxon>
        <taxon>Embryophyta</taxon>
        <taxon>Tracheophyta</taxon>
        <taxon>Spermatophyta</taxon>
        <taxon>Magnoliopsida</taxon>
        <taxon>eudicotyledons</taxon>
        <taxon>Gunneridae</taxon>
        <taxon>Pentapetalae</taxon>
        <taxon>rosids</taxon>
        <taxon>malvids</taxon>
        <taxon>Brassicales</taxon>
        <taxon>Brassicaceae</taxon>
        <taxon>Brassiceae</taxon>
        <taxon>Brassica</taxon>
    </lineage>
</organism>
<keyword evidence="1" id="KW-0472">Membrane</keyword>
<reference evidence="2 3" key="1">
    <citation type="submission" date="2021-05" db="EMBL/GenBank/DDBJ databases">
        <title>Genome Assembly of Synthetic Allotetraploid Brassica napus Reveals Homoeologous Exchanges between Subgenomes.</title>
        <authorList>
            <person name="Davis J.T."/>
        </authorList>
    </citation>
    <scope>NUCLEOTIDE SEQUENCE [LARGE SCALE GENOMIC DNA]</scope>
    <source>
        <strain evidence="3">cv. Da-Ae</strain>
        <tissue evidence="2">Seedling</tissue>
    </source>
</reference>
<accession>A0ABQ8E207</accession>
<feature type="transmembrane region" description="Helical" evidence="1">
    <location>
        <begin position="138"/>
        <end position="162"/>
    </location>
</feature>
<dbReference type="Proteomes" id="UP000824890">
    <property type="component" value="Unassembled WGS sequence"/>
</dbReference>
<protein>
    <submittedName>
        <fullName evidence="2">Uncharacterized protein</fullName>
    </submittedName>
</protein>
<comment type="caution">
    <text evidence="2">The sequence shown here is derived from an EMBL/GenBank/DDBJ whole genome shotgun (WGS) entry which is preliminary data.</text>
</comment>
<keyword evidence="1" id="KW-0812">Transmembrane</keyword>
<evidence type="ECO:0000313" key="2">
    <source>
        <dbReference type="EMBL" id="KAH0935653.1"/>
    </source>
</evidence>
<gene>
    <name evidence="2" type="ORF">HID58_012770</name>
</gene>
<feature type="transmembrane region" description="Helical" evidence="1">
    <location>
        <begin position="105"/>
        <end position="126"/>
    </location>
</feature>
<keyword evidence="1" id="KW-1133">Transmembrane helix</keyword>